<dbReference type="Gene3D" id="1.10.10.2910">
    <property type="match status" value="1"/>
</dbReference>
<dbReference type="EMBL" id="CP094298">
    <property type="protein sequence ID" value="UNZ06279.1"/>
    <property type="molecule type" value="Genomic_DNA"/>
</dbReference>
<feature type="domain" description="IrrE N-terminal-like" evidence="1">
    <location>
        <begin position="40"/>
        <end position="135"/>
    </location>
</feature>
<protein>
    <recommendedName>
        <fullName evidence="1">IrrE N-terminal-like domain-containing protein</fullName>
    </recommendedName>
</protein>
<dbReference type="InterPro" id="IPR010359">
    <property type="entry name" value="IrrE_HExxH"/>
</dbReference>
<gene>
    <name evidence="2" type="ORF">SRIMR7_29435</name>
</gene>
<reference evidence="2 3" key="1">
    <citation type="submission" date="2022-03" db="EMBL/GenBank/DDBJ databases">
        <title>Complete genome of Streptomyces rimosus ssp. rimosus R7 (=ATCC 10970).</title>
        <authorList>
            <person name="Beganovic S."/>
            <person name="Ruckert C."/>
            <person name="Busche T."/>
            <person name="Kalinowski J."/>
            <person name="Wittmann C."/>
        </authorList>
    </citation>
    <scope>NUCLEOTIDE SEQUENCE [LARGE SCALE GENOMIC DNA]</scope>
    <source>
        <strain evidence="2 3">R7</strain>
    </source>
</reference>
<organism evidence="2 3">
    <name type="scientific">Streptomyces rimosus subsp. rimosus</name>
    <dbReference type="NCBI Taxonomy" id="132474"/>
    <lineage>
        <taxon>Bacteria</taxon>
        <taxon>Bacillati</taxon>
        <taxon>Actinomycetota</taxon>
        <taxon>Actinomycetes</taxon>
        <taxon>Kitasatosporales</taxon>
        <taxon>Streptomycetaceae</taxon>
        <taxon>Streptomyces</taxon>
    </lineage>
</organism>
<sequence length="153" mass="16672">MPVARIHVTTQAGRLYDPASVLDSLGIPVVYTWLRDTWGAWSADHGRVVVATGLSPVQERCVLAHEVEHVLAGDTGCMDRDQLTALRQERRADLKAARKLIAISDLCQVAQWAPDLPTVAAELGVTERLVEVRLNDLKGEGWPAWQAGSKIAG</sequence>
<evidence type="ECO:0000313" key="3">
    <source>
        <dbReference type="Proteomes" id="UP000829494"/>
    </source>
</evidence>
<dbReference type="RefSeq" id="WP_158182451.1">
    <property type="nucleotide sequence ID" value="NZ_CP043497.1"/>
</dbReference>
<evidence type="ECO:0000259" key="1">
    <source>
        <dbReference type="Pfam" id="PF06114"/>
    </source>
</evidence>
<name>A0ABY3ZCT2_STRRM</name>
<dbReference type="Proteomes" id="UP000829494">
    <property type="component" value="Chromosome"/>
</dbReference>
<proteinExistence type="predicted"/>
<keyword evidence="3" id="KW-1185">Reference proteome</keyword>
<dbReference type="Pfam" id="PF06114">
    <property type="entry name" value="Peptidase_M78"/>
    <property type="match status" value="1"/>
</dbReference>
<evidence type="ECO:0000313" key="2">
    <source>
        <dbReference type="EMBL" id="UNZ06279.1"/>
    </source>
</evidence>
<accession>A0ABY3ZCT2</accession>